<keyword evidence="1" id="KW-0175">Coiled coil</keyword>
<comment type="caution">
    <text evidence="4">The sequence shown here is derived from an EMBL/GenBank/DDBJ whole genome shotgun (WGS) entry which is preliminary data.</text>
</comment>
<dbReference type="InterPro" id="IPR012337">
    <property type="entry name" value="RNaseH-like_sf"/>
</dbReference>
<evidence type="ECO:0000259" key="3">
    <source>
        <dbReference type="PROSITE" id="PS50994"/>
    </source>
</evidence>
<evidence type="ECO:0000313" key="5">
    <source>
        <dbReference type="Proteomes" id="UP001165121"/>
    </source>
</evidence>
<dbReference type="InterPro" id="IPR036397">
    <property type="entry name" value="RNaseH_sf"/>
</dbReference>
<protein>
    <submittedName>
        <fullName evidence="4">Unnamed protein product</fullName>
    </submittedName>
</protein>
<dbReference type="AlphaFoldDB" id="A0A9W7DFM9"/>
<dbReference type="Proteomes" id="UP001165121">
    <property type="component" value="Unassembled WGS sequence"/>
</dbReference>
<keyword evidence="5" id="KW-1185">Reference proteome</keyword>
<dbReference type="SMART" id="SM00298">
    <property type="entry name" value="CHROMO"/>
    <property type="match status" value="1"/>
</dbReference>
<dbReference type="PROSITE" id="PS50013">
    <property type="entry name" value="CHROMO_2"/>
    <property type="match status" value="1"/>
</dbReference>
<dbReference type="SUPFAM" id="SSF54160">
    <property type="entry name" value="Chromo domain-like"/>
    <property type="match status" value="1"/>
</dbReference>
<dbReference type="PROSITE" id="PS50994">
    <property type="entry name" value="INTEGRASE"/>
    <property type="match status" value="1"/>
</dbReference>
<feature type="domain" description="Integrase catalytic" evidence="3">
    <location>
        <begin position="31"/>
        <end position="129"/>
    </location>
</feature>
<proteinExistence type="predicted"/>
<dbReference type="Pfam" id="PF24626">
    <property type="entry name" value="SH3_Tf2-1"/>
    <property type="match status" value="1"/>
</dbReference>
<gene>
    <name evidence="4" type="ORF">Pfra01_003031700</name>
</gene>
<feature type="domain" description="Chromo" evidence="2">
    <location>
        <begin position="263"/>
        <end position="325"/>
    </location>
</feature>
<dbReference type="InterPro" id="IPR056924">
    <property type="entry name" value="SH3_Tf2-1"/>
</dbReference>
<evidence type="ECO:0000259" key="2">
    <source>
        <dbReference type="PROSITE" id="PS50013"/>
    </source>
</evidence>
<sequence length="332" mass="38761">MDRDVREYVRTCETCARWKSSSQKKKGLLIPIPVPKECWEVVSMDFITGLPVSEGFDAILVAVDKLSKRAKYAPTYSTADAKDTAKVFFDAVVRHHGLPKVIISDRDSKFISDFWKSLMTLMGIKLKLAKDRQETVERARQNLKKAQARQKEYYDRKRRQVVFKEGDLVLLDTKNLPLKTVNQNTELKKAKLAAKKVGPFVIERMANDNVAKLILPHTMKRLNPTFNVELLTHYLTNREDFPNRPIPKAVPLILDEDTGEELYIVEKLLKKRTRRRKRQWLVKWHGLPEHEATWESEAQIRLVSHWRQLLDEYRLRQREVNRGEMSCPPLAC</sequence>
<dbReference type="Pfam" id="PF00385">
    <property type="entry name" value="Chromo"/>
    <property type="match status" value="1"/>
</dbReference>
<dbReference type="GO" id="GO:0015074">
    <property type="term" value="P:DNA integration"/>
    <property type="evidence" value="ECO:0007669"/>
    <property type="project" value="InterPro"/>
</dbReference>
<dbReference type="Gene3D" id="3.30.420.10">
    <property type="entry name" value="Ribonuclease H-like superfamily/Ribonuclease H"/>
    <property type="match status" value="1"/>
</dbReference>
<dbReference type="GO" id="GO:0003676">
    <property type="term" value="F:nucleic acid binding"/>
    <property type="evidence" value="ECO:0007669"/>
    <property type="project" value="InterPro"/>
</dbReference>
<reference evidence="4" key="1">
    <citation type="submission" date="2023-04" db="EMBL/GenBank/DDBJ databases">
        <title>Phytophthora fragariaefolia NBRC 109709.</title>
        <authorList>
            <person name="Ichikawa N."/>
            <person name="Sato H."/>
            <person name="Tonouchi N."/>
        </authorList>
    </citation>
    <scope>NUCLEOTIDE SEQUENCE</scope>
    <source>
        <strain evidence="4">NBRC 109709</strain>
    </source>
</reference>
<evidence type="ECO:0000313" key="4">
    <source>
        <dbReference type="EMBL" id="GMG17702.1"/>
    </source>
</evidence>
<evidence type="ECO:0000256" key="1">
    <source>
        <dbReference type="SAM" id="Coils"/>
    </source>
</evidence>
<dbReference type="InterPro" id="IPR023780">
    <property type="entry name" value="Chromo_domain"/>
</dbReference>
<feature type="coiled-coil region" evidence="1">
    <location>
        <begin position="126"/>
        <end position="156"/>
    </location>
</feature>
<dbReference type="PANTHER" id="PTHR35046:SF9">
    <property type="entry name" value="RNA-DIRECTED DNA POLYMERASE"/>
    <property type="match status" value="1"/>
</dbReference>
<dbReference type="InterPro" id="IPR016197">
    <property type="entry name" value="Chromo-like_dom_sf"/>
</dbReference>
<dbReference type="Gene3D" id="2.40.50.40">
    <property type="match status" value="1"/>
</dbReference>
<dbReference type="EMBL" id="BSXT01019061">
    <property type="protein sequence ID" value="GMG17702.1"/>
    <property type="molecule type" value="Genomic_DNA"/>
</dbReference>
<dbReference type="InterPro" id="IPR000953">
    <property type="entry name" value="Chromo/chromo_shadow_dom"/>
</dbReference>
<dbReference type="OrthoDB" id="167591at2759"/>
<dbReference type="SUPFAM" id="SSF53098">
    <property type="entry name" value="Ribonuclease H-like"/>
    <property type="match status" value="1"/>
</dbReference>
<dbReference type="PANTHER" id="PTHR35046">
    <property type="entry name" value="ZINC KNUCKLE (CCHC-TYPE) FAMILY PROTEIN"/>
    <property type="match status" value="1"/>
</dbReference>
<accession>A0A9W7DFM9</accession>
<organism evidence="4 5">
    <name type="scientific">Phytophthora fragariaefolia</name>
    <dbReference type="NCBI Taxonomy" id="1490495"/>
    <lineage>
        <taxon>Eukaryota</taxon>
        <taxon>Sar</taxon>
        <taxon>Stramenopiles</taxon>
        <taxon>Oomycota</taxon>
        <taxon>Peronosporomycetes</taxon>
        <taxon>Peronosporales</taxon>
        <taxon>Peronosporaceae</taxon>
        <taxon>Phytophthora</taxon>
    </lineage>
</organism>
<name>A0A9W7DFM9_9STRA</name>
<dbReference type="InterPro" id="IPR001584">
    <property type="entry name" value="Integrase_cat-core"/>
</dbReference>